<feature type="region of interest" description="Disordered" evidence="1">
    <location>
        <begin position="37"/>
        <end position="233"/>
    </location>
</feature>
<dbReference type="PANTHER" id="PTHR42870:SF2">
    <property type="entry name" value="LIPID-TRANSFER PROTEIN, PUTATIVE-RELATED"/>
    <property type="match status" value="1"/>
</dbReference>
<dbReference type="GO" id="GO:0016746">
    <property type="term" value="F:acyltransferase activity"/>
    <property type="evidence" value="ECO:0007669"/>
    <property type="project" value="InterPro"/>
</dbReference>
<proteinExistence type="predicted"/>
<sequence>MSIVGAFATPLVTHPPHSATPLPALLLAALRGALASAAATPSPGHRAGASADPPPPSPSTPLTASSSARRSRTPSLCPPTRSRRRRASPPPAPAAASPPSPSKPAARRPSRRCSSRARGSPPAARAPLRSLPATRSRASRRAPFSGRSTSGPPRLASPPRRLCGRTTRSRRRRMGGGGVSGAGAGGGGVRLLGEGGEASSSLVPPPPPRDAEWPPPAADGGRPRAGGTPAPPGLAAASAAAAAAYASAGLSPAAIDYWSVYDCFPIAFLLGAVATGLVPAGTAPGPWIQAVAAAAAAAAGGPADGDATAAAGRTPADWPVNIGGGLLGGGAPWDAPALFGLVEAAAQLRGTARHPNVWAARSGRHLFFGVFGTCSFDAVLLAPAVWTPGLTSRCGPRLLFRGIERSLGSWGQRVSTRLRKELPLQCIGAVRWTRRKSLIVAPHSVEHRDLAPRDAAVTGLKVAATAVGRNFEAKSAVSCGRPCRSCGWAVRVGRPTCVARCSGEWSRPDAHRIQHSPYSGSVVILSEHSQFELLLSSSASAGAAGPAATVLADFLAQTNQYSPLEEYGELDGKAFAGSRVAGSSTCGPHLLLSLVMRYCVSQGYRRDYQPPSQRSGDDVDGLRLTVVPHSFRHDWACGNACDTNNSSHGNLGFARDERPAAWFAVNRDTVTGSDALPTSKSGTGCKTDKTARRVTVGGHNATRETQAAVNVLLPAAHSEWQLATSSSGRSLRALHESAPRPCACGRLARCGAPSGMRLAVGNHRARRRATRIDSTSELGVLRPKPRLTPPFDSAASNRGEGCIVTTSRIAIETGFRWDLNVVSSLFGC</sequence>
<evidence type="ECO:0000259" key="2">
    <source>
        <dbReference type="Pfam" id="PF22691"/>
    </source>
</evidence>
<accession>A0A1X6NQM9</accession>
<name>A0A1X6NQM9_PORUM</name>
<feature type="region of interest" description="Disordered" evidence="1">
    <location>
        <begin position="762"/>
        <end position="793"/>
    </location>
</feature>
<feature type="compositionally biased region" description="Low complexity" evidence="1">
    <location>
        <begin position="60"/>
        <end position="80"/>
    </location>
</feature>
<dbReference type="AlphaFoldDB" id="A0A1X6NQM9"/>
<protein>
    <recommendedName>
        <fullName evidence="2">Thiolase C-terminal domain-containing protein</fullName>
    </recommendedName>
</protein>
<dbReference type="EMBL" id="KV919201">
    <property type="protein sequence ID" value="OSX70830.1"/>
    <property type="molecule type" value="Genomic_DNA"/>
</dbReference>
<feature type="compositionally biased region" description="Low complexity" evidence="1">
    <location>
        <begin position="116"/>
        <end position="148"/>
    </location>
</feature>
<organism evidence="3 4">
    <name type="scientific">Porphyra umbilicalis</name>
    <name type="common">Purple laver</name>
    <name type="synonym">Red alga</name>
    <dbReference type="NCBI Taxonomy" id="2786"/>
    <lineage>
        <taxon>Eukaryota</taxon>
        <taxon>Rhodophyta</taxon>
        <taxon>Bangiophyceae</taxon>
        <taxon>Bangiales</taxon>
        <taxon>Bangiaceae</taxon>
        <taxon>Porphyra</taxon>
    </lineage>
</organism>
<dbReference type="PANTHER" id="PTHR42870">
    <property type="entry name" value="ACETYL-COA C-ACETYLTRANSFERASE"/>
    <property type="match status" value="1"/>
</dbReference>
<feature type="compositionally biased region" description="Pro residues" evidence="1">
    <location>
        <begin position="203"/>
        <end position="217"/>
    </location>
</feature>
<dbReference type="InterPro" id="IPR055140">
    <property type="entry name" value="Thiolase_C_2"/>
</dbReference>
<evidence type="ECO:0000313" key="3">
    <source>
        <dbReference type="EMBL" id="OSX70830.1"/>
    </source>
</evidence>
<feature type="compositionally biased region" description="Gly residues" evidence="1">
    <location>
        <begin position="175"/>
        <end position="196"/>
    </location>
</feature>
<dbReference type="InterPro" id="IPR016039">
    <property type="entry name" value="Thiolase-like"/>
</dbReference>
<gene>
    <name evidence="3" type="ORF">BU14_0654s0003</name>
</gene>
<feature type="domain" description="Thiolase C-terminal" evidence="2">
    <location>
        <begin position="235"/>
        <end position="365"/>
    </location>
</feature>
<evidence type="ECO:0000313" key="4">
    <source>
        <dbReference type="Proteomes" id="UP000218209"/>
    </source>
</evidence>
<keyword evidence="4" id="KW-1185">Reference proteome</keyword>
<feature type="compositionally biased region" description="Pro residues" evidence="1">
    <location>
        <begin position="88"/>
        <end position="102"/>
    </location>
</feature>
<reference evidence="3 4" key="1">
    <citation type="submission" date="2017-03" db="EMBL/GenBank/DDBJ databases">
        <title>WGS assembly of Porphyra umbilicalis.</title>
        <authorList>
            <person name="Brawley S.H."/>
            <person name="Blouin N.A."/>
            <person name="Ficko-Blean E."/>
            <person name="Wheeler G.L."/>
            <person name="Lohr M."/>
            <person name="Goodson H.V."/>
            <person name="Jenkins J.W."/>
            <person name="Blaby-Haas C.E."/>
            <person name="Helliwell K.E."/>
            <person name="Chan C."/>
            <person name="Marriage T."/>
            <person name="Bhattacharya D."/>
            <person name="Klein A.S."/>
            <person name="Badis Y."/>
            <person name="Brodie J."/>
            <person name="Cao Y."/>
            <person name="Collen J."/>
            <person name="Dittami S.M."/>
            <person name="Gachon C.M."/>
            <person name="Green B.R."/>
            <person name="Karpowicz S."/>
            <person name="Kim J.W."/>
            <person name="Kudahl U."/>
            <person name="Lin S."/>
            <person name="Michel G."/>
            <person name="Mittag M."/>
            <person name="Olson B.J."/>
            <person name="Pangilinan J."/>
            <person name="Peng Y."/>
            <person name="Qiu H."/>
            <person name="Shu S."/>
            <person name="Singer J.T."/>
            <person name="Smith A.G."/>
            <person name="Sprecher B.N."/>
            <person name="Wagner V."/>
            <person name="Wang W."/>
            <person name="Wang Z.-Y."/>
            <person name="Yan J."/>
            <person name="Yarish C."/>
            <person name="Zoeuner-Riek S."/>
            <person name="Zhuang Y."/>
            <person name="Zou Y."/>
            <person name="Lindquist E.A."/>
            <person name="Grimwood J."/>
            <person name="Barry K."/>
            <person name="Rokhsar D.S."/>
            <person name="Schmutz J."/>
            <person name="Stiller J.W."/>
            <person name="Grossman A.R."/>
            <person name="Prochnik S.E."/>
        </authorList>
    </citation>
    <scope>NUCLEOTIDE SEQUENCE [LARGE SCALE GENOMIC DNA]</scope>
    <source>
        <strain evidence="3">4086291</strain>
    </source>
</reference>
<dbReference type="Gene3D" id="3.40.47.10">
    <property type="match status" value="1"/>
</dbReference>
<dbReference type="OrthoDB" id="542135at2759"/>
<evidence type="ECO:0000256" key="1">
    <source>
        <dbReference type="SAM" id="MobiDB-lite"/>
    </source>
</evidence>
<dbReference type="Pfam" id="PF22691">
    <property type="entry name" value="Thiolase_C_1"/>
    <property type="match status" value="1"/>
</dbReference>
<dbReference type="Proteomes" id="UP000218209">
    <property type="component" value="Unassembled WGS sequence"/>
</dbReference>
<feature type="compositionally biased region" description="Basic residues" evidence="1">
    <location>
        <begin position="105"/>
        <end position="115"/>
    </location>
</feature>
<dbReference type="SUPFAM" id="SSF53901">
    <property type="entry name" value="Thiolase-like"/>
    <property type="match status" value="1"/>
</dbReference>